<dbReference type="Pfam" id="PF04820">
    <property type="entry name" value="Trp_halogenase"/>
    <property type="match status" value="2"/>
</dbReference>
<evidence type="ECO:0000313" key="2">
    <source>
        <dbReference type="Proteomes" id="UP000478090"/>
    </source>
</evidence>
<name>A0ABW9VKZ4_9BURK</name>
<comment type="caution">
    <text evidence="1">The sequence shown here is derived from an EMBL/GenBank/DDBJ whole genome shotgun (WGS) entry which is preliminary data.</text>
</comment>
<dbReference type="InterPro" id="IPR050816">
    <property type="entry name" value="Flavin-dep_Halogenase_NPB"/>
</dbReference>
<keyword evidence="2" id="KW-1185">Reference proteome</keyword>
<dbReference type="PANTHER" id="PTHR43747">
    <property type="entry name" value="FAD-BINDING PROTEIN"/>
    <property type="match status" value="1"/>
</dbReference>
<dbReference type="PANTHER" id="PTHR43747:SF4">
    <property type="entry name" value="FLAVIN-DEPENDENT TRYPTOPHAN HALOGENASE"/>
    <property type="match status" value="1"/>
</dbReference>
<protein>
    <recommendedName>
        <fullName evidence="3">Tryptophan halogenase</fullName>
    </recommendedName>
</protein>
<dbReference type="InterPro" id="IPR036188">
    <property type="entry name" value="FAD/NAD-bd_sf"/>
</dbReference>
<dbReference type="SUPFAM" id="SSF51905">
    <property type="entry name" value="FAD/NAD(P)-binding domain"/>
    <property type="match status" value="1"/>
</dbReference>
<dbReference type="Gene3D" id="3.50.50.60">
    <property type="entry name" value="FAD/NAD(P)-binding domain"/>
    <property type="match status" value="2"/>
</dbReference>
<evidence type="ECO:0000313" key="1">
    <source>
        <dbReference type="EMBL" id="MYM39585.1"/>
    </source>
</evidence>
<sequence>MQPYQRIAILGGGTAGWMAALALATRQGALEVEVVEAAPTCTIGMGVASGPELREFHRMVGIDEADFLRATLGSYRLGTELRDWQQLGQRYFDMLAGMEPDGTTAQYGYQFDAQLYAGYLRRLAMLRGVHRSVGRLEQAIRRADGGISALQLDGGRRIGADLFIDCSGHDALLLAGALGVPSLDFSQWLPVDALWLCPAERSVATPAPCNLAVALEAGWAWQISLQHRSEHAYVFSSRHCDAAEARARLLARLDGAALAEPRLLHLRSGHRIRFWLRNVVALGQAAGQIEPLEAPAVMLIQRGLSGLLQVLSCPAAAQAGAIERYNGTQERLFRYERDRLILHYSRSMRRDSQFWRDMGKRTLPDGLALRLQAWRAARNPPRHDAAQGESGGWSGMHAGAGCVLRRCDPLLLELTREEALHARDARHLRLAALMEQVQREYGGQLPLPA</sequence>
<dbReference type="Proteomes" id="UP000478090">
    <property type="component" value="Unassembled WGS sequence"/>
</dbReference>
<dbReference type="RefSeq" id="WP_161038956.1">
    <property type="nucleotide sequence ID" value="NZ_WWCM01000005.1"/>
</dbReference>
<gene>
    <name evidence="1" type="ORF">GTP27_09615</name>
</gene>
<proteinExistence type="predicted"/>
<organism evidence="1 2">
    <name type="scientific">Duganella qianjiadongensis</name>
    <dbReference type="NCBI Taxonomy" id="2692176"/>
    <lineage>
        <taxon>Bacteria</taxon>
        <taxon>Pseudomonadati</taxon>
        <taxon>Pseudomonadota</taxon>
        <taxon>Betaproteobacteria</taxon>
        <taxon>Burkholderiales</taxon>
        <taxon>Oxalobacteraceae</taxon>
        <taxon>Telluria group</taxon>
        <taxon>Duganella</taxon>
    </lineage>
</organism>
<reference evidence="1 2" key="1">
    <citation type="submission" date="2019-12" db="EMBL/GenBank/DDBJ databases">
        <title>Novel species isolated from a subtropical stream in China.</title>
        <authorList>
            <person name="Lu H."/>
        </authorList>
    </citation>
    <scope>NUCLEOTIDE SEQUENCE [LARGE SCALE GENOMIC DNA]</scope>
    <source>
        <strain evidence="1 2">CY13W</strain>
    </source>
</reference>
<accession>A0ABW9VKZ4</accession>
<dbReference type="InterPro" id="IPR006905">
    <property type="entry name" value="Flavin_halogenase"/>
</dbReference>
<dbReference type="EMBL" id="WWCM01000005">
    <property type="protein sequence ID" value="MYM39585.1"/>
    <property type="molecule type" value="Genomic_DNA"/>
</dbReference>
<evidence type="ECO:0008006" key="3">
    <source>
        <dbReference type="Google" id="ProtNLM"/>
    </source>
</evidence>